<protein>
    <recommendedName>
        <fullName evidence="5">Lipoprotein</fullName>
    </recommendedName>
</protein>
<evidence type="ECO:0000313" key="4">
    <source>
        <dbReference type="Proteomes" id="UP001204621"/>
    </source>
</evidence>
<evidence type="ECO:0000313" key="3">
    <source>
        <dbReference type="EMBL" id="MCS0658551.1"/>
    </source>
</evidence>
<name>A0ABT2CYB6_9BURK</name>
<gene>
    <name evidence="3" type="ORF">NX778_10795</name>
</gene>
<dbReference type="EMBL" id="JANUGU010000002">
    <property type="protein sequence ID" value="MCS0658551.1"/>
    <property type="molecule type" value="Genomic_DNA"/>
</dbReference>
<evidence type="ECO:0008006" key="5">
    <source>
        <dbReference type="Google" id="ProtNLM"/>
    </source>
</evidence>
<dbReference type="PROSITE" id="PS51257">
    <property type="entry name" value="PROKAR_LIPOPROTEIN"/>
    <property type="match status" value="1"/>
</dbReference>
<dbReference type="RefSeq" id="WP_258811727.1">
    <property type="nucleotide sequence ID" value="NZ_JANUGU010000002.1"/>
</dbReference>
<keyword evidence="4" id="KW-1185">Reference proteome</keyword>
<evidence type="ECO:0000256" key="1">
    <source>
        <dbReference type="SAM" id="MobiDB-lite"/>
    </source>
</evidence>
<feature type="signal peptide" evidence="2">
    <location>
        <begin position="1"/>
        <end position="23"/>
    </location>
</feature>
<accession>A0ABT2CYB6</accession>
<proteinExistence type="predicted"/>
<feature type="compositionally biased region" description="Gly residues" evidence="1">
    <location>
        <begin position="83"/>
        <end position="94"/>
    </location>
</feature>
<organism evidence="3 4">
    <name type="scientific">Massilia terrae</name>
    <dbReference type="NCBI Taxonomy" id="1811224"/>
    <lineage>
        <taxon>Bacteria</taxon>
        <taxon>Pseudomonadati</taxon>
        <taxon>Pseudomonadota</taxon>
        <taxon>Betaproteobacteria</taxon>
        <taxon>Burkholderiales</taxon>
        <taxon>Oxalobacteraceae</taxon>
        <taxon>Telluria group</taxon>
        <taxon>Massilia</taxon>
    </lineage>
</organism>
<reference evidence="3 4" key="1">
    <citation type="submission" date="2022-08" db="EMBL/GenBank/DDBJ databases">
        <title>Reclassification of Massilia species as members of the genera Telluria, Duganella, Pseudoduganella, Mokoshia gen. nov. and Zemynaea gen. nov. using orthogonal and non-orthogonal genome-based approaches.</title>
        <authorList>
            <person name="Bowman J.P."/>
        </authorList>
    </citation>
    <scope>NUCLEOTIDE SEQUENCE [LARGE SCALE GENOMIC DNA]</scope>
    <source>
        <strain evidence="3 4">JCM 31606</strain>
    </source>
</reference>
<feature type="region of interest" description="Disordered" evidence="1">
    <location>
        <begin position="66"/>
        <end position="94"/>
    </location>
</feature>
<dbReference type="Proteomes" id="UP001204621">
    <property type="component" value="Unassembled WGS sequence"/>
</dbReference>
<keyword evidence="2" id="KW-0732">Signal</keyword>
<sequence>MRPNIPLAAVILLAGCSSSPVYDAHFGDAVRQARLAQTLNPKAGSNPDQAAGIDTQAALEAQKRYHDSFKEPPPVTNVINIGGMTGGNGSNPSK</sequence>
<evidence type="ECO:0000256" key="2">
    <source>
        <dbReference type="SAM" id="SignalP"/>
    </source>
</evidence>
<comment type="caution">
    <text evidence="3">The sequence shown here is derived from an EMBL/GenBank/DDBJ whole genome shotgun (WGS) entry which is preliminary data.</text>
</comment>
<feature type="chain" id="PRO_5046035071" description="Lipoprotein" evidence="2">
    <location>
        <begin position="24"/>
        <end position="94"/>
    </location>
</feature>